<dbReference type="InterPro" id="IPR014031">
    <property type="entry name" value="Ketoacyl_synth_C"/>
</dbReference>
<dbReference type="PROSITE" id="PS01162">
    <property type="entry name" value="QOR_ZETA_CRYSTAL"/>
    <property type="match status" value="1"/>
</dbReference>
<feature type="active site" description="Proton donor; for dehydratase activity" evidence="7">
    <location>
        <position position="1077"/>
    </location>
</feature>
<keyword evidence="6" id="KW-0012">Acyltransferase</keyword>
<dbReference type="SMART" id="SM00829">
    <property type="entry name" value="PKS_ER"/>
    <property type="match status" value="1"/>
</dbReference>
<dbReference type="InterPro" id="IPR020807">
    <property type="entry name" value="PKS_DH"/>
</dbReference>
<dbReference type="SUPFAM" id="SSF53335">
    <property type="entry name" value="S-adenosyl-L-methionine-dependent methyltransferases"/>
    <property type="match status" value="1"/>
</dbReference>
<evidence type="ECO:0000259" key="10">
    <source>
        <dbReference type="PROSITE" id="PS52019"/>
    </source>
</evidence>
<feature type="domain" description="Ketosynthase family 3 (KS3)" evidence="9">
    <location>
        <begin position="2"/>
        <end position="424"/>
    </location>
</feature>
<dbReference type="InterPro" id="IPR036291">
    <property type="entry name" value="NAD(P)-bd_dom_sf"/>
</dbReference>
<keyword evidence="4" id="KW-0521">NADP</keyword>
<dbReference type="Gene3D" id="3.90.180.10">
    <property type="entry name" value="Medium-chain alcohol dehydrogenases, catalytic domain"/>
    <property type="match status" value="1"/>
</dbReference>
<protein>
    <submittedName>
        <fullName evidence="11">Type I polyketide synthase</fullName>
    </submittedName>
</protein>
<dbReference type="InterPro" id="IPR049551">
    <property type="entry name" value="PKS_DH_C"/>
</dbReference>
<name>A0ABP6ZIY8_9ACTN</name>
<comment type="caution">
    <text evidence="11">The sequence shown here is derived from an EMBL/GenBank/DDBJ whole genome shotgun (WGS) entry which is preliminary data.</text>
</comment>
<evidence type="ECO:0000256" key="1">
    <source>
        <dbReference type="ARBA" id="ARBA00022450"/>
    </source>
</evidence>
<dbReference type="InterPro" id="IPR042104">
    <property type="entry name" value="PKS_dehydratase_sf"/>
</dbReference>
<evidence type="ECO:0000256" key="4">
    <source>
        <dbReference type="ARBA" id="ARBA00022857"/>
    </source>
</evidence>
<evidence type="ECO:0000256" key="5">
    <source>
        <dbReference type="ARBA" id="ARBA00023268"/>
    </source>
</evidence>
<dbReference type="InterPro" id="IPR050091">
    <property type="entry name" value="PKS_NRPS_Biosynth_Enz"/>
</dbReference>
<feature type="region of interest" description="N-terminal hotdog fold" evidence="7">
    <location>
        <begin position="880"/>
        <end position="996"/>
    </location>
</feature>
<evidence type="ECO:0000256" key="6">
    <source>
        <dbReference type="ARBA" id="ARBA00023315"/>
    </source>
</evidence>
<dbReference type="Gene3D" id="3.40.47.10">
    <property type="match status" value="1"/>
</dbReference>
<dbReference type="EMBL" id="BAABDQ010000046">
    <property type="protein sequence ID" value="GAA3610206.1"/>
    <property type="molecule type" value="Genomic_DNA"/>
</dbReference>
<dbReference type="SMART" id="SM00823">
    <property type="entry name" value="PKS_PP"/>
    <property type="match status" value="1"/>
</dbReference>
<gene>
    <name evidence="11" type="ORF">GCM10022419_114020</name>
</gene>
<sequence length="2412" mass="255631">MREPLAIVGVGCRLPGGIDDLESLWQALVAGSDLVTEVPSDRFDPAWFLDRTTRRYGKSYTAHGAFLDDLAGFDAGYFGIAPKEADRLDPQQRLMLELAVEALDDAAIDPAGLAGSDTAVFVGVFNGDYGNLQCRDPASLNAYSVAGWTFGNTANRVSYCLDLRGPSMGIDTACSSALVAMHEAAQAVRTGECRIALAGGVNVLLDPTSFVGLSQASMLSARGRCQAFSAGADGYVRGEGAGMVVLKTLADAQADGDRIHAVLLDTGTNADGRTLGLTHPGVESQARLLQTIYADVDVDDLVYWEAHGTGTPVGDPVECEAIGRAVGSRRSPGNALPIGSIKSNMGHLESAAGMAGLMKALLVLRHGQIPPSLHADVLNPAIDWAGLSLSPVREQRHTAQVERALAGVSSFGFGGVNAHALLAAPPQQAAPPEGAVPSDIAGTAGPVARAVPLIVSGRTPAAATELALRVADQCETMRPEQFYDLACTLTHRRGLREHRISVLATGPAEAAGLLREAQPAAAGQDGRIAVAFGGAGTPWPGMADDLMAADPDFRATIKHIDKLLTRHVTWSLEAEMAAPASRSRLATAEVGQPAIFAMQMGILQVLKKQGLVPDVVFGHSVGEIAAACASGALDLENAVLLCAERGRAQQPTMGQGGMAAVGLPPDQAAEAIEPYDLEIAAINSDRDVTVAGPGEALKRLEAELTGKGVFFRRLAVDFAFHSRAMDPVQAGLTKALAELTPVSPAIPMISTVTGRPLDGPLDAAYWWRNVRQPVLFGQAAAHLAGAGFRIFLEVSPHSVLQTYLKRAGRQITVLPTLRRDKPGSPAVRTAVAALLAAGAEADWTAFFPRPGRVLDLPAYPWQRERHWNGRPDWWAPRLEHPLLGARTQALDPTWSAPMDLARVPWVNDHRVAGAVVIPAVGFVEMALAAGAETLDGPVEVVDMEVLRPLTIPEEEAPHVQVSISEDGRVRIASRTGAQEEWQVHARCQVRQADAAAVPQKPGPAADPIADPVADPVADSAVELGAGEYYALATRAGFDYGPAFRGVRSVRISGAQSLGQYHFTEPAGAYRAHPALVDAALQTGLAILWQHGDEPTAYVPVSFERVRLWRQPPGTGLVHARLRPQTDPREAVVDFTITDTSGVVVMELTGCRVRRLPGEEAPARHVTVLRAAPRPGTATGAGIAMTDLLAAVEPHRLGLRERLLARRDRHVRFMTAYGRLAAHFTVQAMRDLAGERWSLDDLVTAGMRPTYIRLARTLCAQAGELCEPAGEGTWRATGRPDPGPLFADALFEFPEYAAELQLLGRCGRQLTEVLRGAKDAVEVVFPQGGLQAAEHFYDSGPVLRPTNLLARSVLGELVAAWPAGRPLRVLEVGAGTGGMTAALLPQLPPERTRYTFTDLSPAFLTSAAARFKAFDFVDYRVLDLEEDSAELEASFDVVIAANVVHATTDLEATLGRIARLLDDHGFLLLGETLDAGPTTMIFGLLDGWWSATDTTLRPGGPLIPAADWLRLLPRCRLAEPAELRAEEEPAGIDTALFLATREPRAEAAPPMPVATGDWLIVTESGRDQALAEAVAGELTRAGAQAGVSPGPGNARHVVYLLDGDHATADADPADCAQRVVSATAAFGAIAAALEPDSALWLVTRPSGTFPAPERPDFPGDAALWGVARCLVNEMAGLAVRKISLERGARDAERLVAELLAQDEEDEVVLTTHGRFVPRLRPAPEPAARGAEPRVLRLRNQGPAYRLDWAPMAIPVPGPGQVTIEVRAAGVNYRNVLWALGRLPADAAGGPSHERVYGFDCAGVVTAVGAQVQDLAPGDRVFAAAEHPLASHVVLERDALARIPDTMGYGAAATLPVAFLTVRLALADDAVRLAPDETVLVHGASGGVGLAAIQHAKLAGARVIATASTPGKRDLLRMLGVDHVLDSRGLRFAAEVRAITAGRGVDVVLNSLAGDGLARGVELLRPRGRFVELGKHDLFSDGRLALSLLRGNISFVTVDLKQIAERVPDVAHRQFGEIARLVAAGTYRALPYRSFPEERVSEAFDQMRHSRHIGKLVIEFEPSAPATEARGLDPDAVYLITGGLGGFGARAAHWLARQGAKRIALTSRRGLDGPEARQTVASLTALGVEVTAHQADVTDLEAMRAIAGPEVKGVVHAAMVLQDAPLTELTPQLLLAALEPKLRGALVLDRLAPSAELFVLFSSVTATVGNVRQSNYAAGNLFCEALVRARRARGASGLAVAWGAVGEVGYLARTSEAEAFVSRWTTPMKPDRALPVIGELLAQDLEVALVGSVDWDSARLLFPSLDGPRFSAVRSAGPAAPAADLRALVLAGDEAESLVADAVTRLLAGVLQAEPADIAPQRPLDELGIDSLMRAELQGAIWRHLGCDIPIMAIGPGTSADELARQVLTRMRAR</sequence>
<dbReference type="Pfam" id="PF00698">
    <property type="entry name" value="Acyl_transf_1"/>
    <property type="match status" value="1"/>
</dbReference>
<dbReference type="SMART" id="SM00827">
    <property type="entry name" value="PKS_AT"/>
    <property type="match status" value="1"/>
</dbReference>
<dbReference type="InterPro" id="IPR020843">
    <property type="entry name" value="ER"/>
</dbReference>
<evidence type="ECO:0000256" key="2">
    <source>
        <dbReference type="ARBA" id="ARBA00022553"/>
    </source>
</evidence>
<dbReference type="Gene3D" id="3.40.50.720">
    <property type="entry name" value="NAD(P)-binding Rossmann-like Domain"/>
    <property type="match status" value="3"/>
</dbReference>
<dbReference type="SMART" id="SM00826">
    <property type="entry name" value="PKS_DH"/>
    <property type="match status" value="1"/>
</dbReference>
<dbReference type="InterPro" id="IPR032821">
    <property type="entry name" value="PKS_assoc"/>
</dbReference>
<dbReference type="InterPro" id="IPR049900">
    <property type="entry name" value="PKS_mFAS_DH"/>
</dbReference>
<dbReference type="RefSeq" id="WP_345575648.1">
    <property type="nucleotide sequence ID" value="NZ_BAABDQ010000046.1"/>
</dbReference>
<dbReference type="CDD" id="cd02440">
    <property type="entry name" value="AdoMet_MTases"/>
    <property type="match status" value="1"/>
</dbReference>
<dbReference type="CDD" id="cd00833">
    <property type="entry name" value="PKS"/>
    <property type="match status" value="1"/>
</dbReference>
<dbReference type="InterPro" id="IPR013217">
    <property type="entry name" value="Methyltransf_12"/>
</dbReference>
<dbReference type="SUPFAM" id="SSF55048">
    <property type="entry name" value="Probable ACP-binding domain of malonyl-CoA ACP transacylase"/>
    <property type="match status" value="1"/>
</dbReference>
<dbReference type="Pfam" id="PF00109">
    <property type="entry name" value="ketoacyl-synt"/>
    <property type="match status" value="1"/>
</dbReference>
<dbReference type="PANTHER" id="PTHR43775:SF37">
    <property type="entry name" value="SI:DKEY-61P9.11"/>
    <property type="match status" value="1"/>
</dbReference>
<dbReference type="InterPro" id="IPR009081">
    <property type="entry name" value="PP-bd_ACP"/>
</dbReference>
<dbReference type="InterPro" id="IPR020806">
    <property type="entry name" value="PKS_PP-bd"/>
</dbReference>
<dbReference type="Gene3D" id="3.30.70.3290">
    <property type="match status" value="1"/>
</dbReference>
<dbReference type="InterPro" id="IPR014030">
    <property type="entry name" value="Ketoacyl_synth_N"/>
</dbReference>
<feature type="region of interest" description="C-terminal hotdog fold" evidence="7">
    <location>
        <begin position="1017"/>
        <end position="1161"/>
    </location>
</feature>
<dbReference type="Pfam" id="PF14765">
    <property type="entry name" value="PS-DH"/>
    <property type="match status" value="1"/>
</dbReference>
<dbReference type="SUPFAM" id="SSF52151">
    <property type="entry name" value="FabD/lysophospholipase-like"/>
    <property type="match status" value="1"/>
</dbReference>
<dbReference type="Gene3D" id="1.10.1200.10">
    <property type="entry name" value="ACP-like"/>
    <property type="match status" value="1"/>
</dbReference>
<dbReference type="Pfam" id="PF02801">
    <property type="entry name" value="Ketoacyl-synt_C"/>
    <property type="match status" value="1"/>
</dbReference>
<dbReference type="InterPro" id="IPR014043">
    <property type="entry name" value="Acyl_transferase_dom"/>
</dbReference>
<proteinExistence type="predicted"/>
<reference evidence="12" key="1">
    <citation type="journal article" date="2019" name="Int. J. Syst. Evol. Microbiol.">
        <title>The Global Catalogue of Microorganisms (GCM) 10K type strain sequencing project: providing services to taxonomists for standard genome sequencing and annotation.</title>
        <authorList>
            <consortium name="The Broad Institute Genomics Platform"/>
            <consortium name="The Broad Institute Genome Sequencing Center for Infectious Disease"/>
            <person name="Wu L."/>
            <person name="Ma J."/>
        </authorList>
    </citation>
    <scope>NUCLEOTIDE SEQUENCE [LARGE SCALE GENOMIC DNA]</scope>
    <source>
        <strain evidence="12">JCM 17326</strain>
    </source>
</reference>
<dbReference type="PROSITE" id="PS50075">
    <property type="entry name" value="CARRIER"/>
    <property type="match status" value="1"/>
</dbReference>
<dbReference type="CDD" id="cd05195">
    <property type="entry name" value="enoyl_red"/>
    <property type="match status" value="1"/>
</dbReference>
<dbReference type="InterPro" id="IPR036736">
    <property type="entry name" value="ACP-like_sf"/>
</dbReference>
<evidence type="ECO:0000313" key="12">
    <source>
        <dbReference type="Proteomes" id="UP001500630"/>
    </source>
</evidence>
<dbReference type="SMART" id="SM00822">
    <property type="entry name" value="PKS_KR"/>
    <property type="match status" value="1"/>
</dbReference>
<dbReference type="SUPFAM" id="SSF47336">
    <property type="entry name" value="ACP-like"/>
    <property type="match status" value="1"/>
</dbReference>
<dbReference type="InterPro" id="IPR013968">
    <property type="entry name" value="PKS_KR"/>
</dbReference>
<keyword evidence="5" id="KW-0511">Multifunctional enzyme</keyword>
<organism evidence="11 12">
    <name type="scientific">Nonomuraea rosea</name>
    <dbReference type="NCBI Taxonomy" id="638574"/>
    <lineage>
        <taxon>Bacteria</taxon>
        <taxon>Bacillati</taxon>
        <taxon>Actinomycetota</taxon>
        <taxon>Actinomycetes</taxon>
        <taxon>Streptosporangiales</taxon>
        <taxon>Streptosporangiaceae</taxon>
        <taxon>Nonomuraea</taxon>
    </lineage>
</organism>
<dbReference type="InterPro" id="IPR013154">
    <property type="entry name" value="ADH-like_N"/>
</dbReference>
<dbReference type="SUPFAM" id="SSF51735">
    <property type="entry name" value="NAD(P)-binding Rossmann-fold domains"/>
    <property type="match status" value="3"/>
</dbReference>
<dbReference type="Pfam" id="PF08242">
    <property type="entry name" value="Methyltransf_12"/>
    <property type="match status" value="1"/>
</dbReference>
<dbReference type="Pfam" id="PF08240">
    <property type="entry name" value="ADH_N"/>
    <property type="match status" value="1"/>
</dbReference>
<dbReference type="PROSITE" id="PS52019">
    <property type="entry name" value="PKS_MFAS_DH"/>
    <property type="match status" value="1"/>
</dbReference>
<evidence type="ECO:0000313" key="11">
    <source>
        <dbReference type="EMBL" id="GAA3610206.1"/>
    </source>
</evidence>
<dbReference type="InterPro" id="IPR020841">
    <property type="entry name" value="PKS_Beta-ketoAc_synthase_dom"/>
</dbReference>
<dbReference type="InterPro" id="IPR016035">
    <property type="entry name" value="Acyl_Trfase/lysoPLipase"/>
</dbReference>
<keyword evidence="1" id="KW-0596">Phosphopantetheine</keyword>
<dbReference type="InterPro" id="IPR029063">
    <property type="entry name" value="SAM-dependent_MTases_sf"/>
</dbReference>
<dbReference type="InterPro" id="IPR001227">
    <property type="entry name" value="Ac_transferase_dom_sf"/>
</dbReference>
<dbReference type="Pfam" id="PF21089">
    <property type="entry name" value="PKS_DH_N"/>
    <property type="match status" value="1"/>
</dbReference>
<dbReference type="SMART" id="SM00825">
    <property type="entry name" value="PKS_KS"/>
    <property type="match status" value="1"/>
</dbReference>
<evidence type="ECO:0000259" key="8">
    <source>
        <dbReference type="PROSITE" id="PS50075"/>
    </source>
</evidence>
<dbReference type="InterPro" id="IPR011032">
    <property type="entry name" value="GroES-like_sf"/>
</dbReference>
<feature type="domain" description="Carrier" evidence="8">
    <location>
        <begin position="2332"/>
        <end position="2409"/>
    </location>
</feature>
<dbReference type="Pfam" id="PF08659">
    <property type="entry name" value="KR"/>
    <property type="match status" value="1"/>
</dbReference>
<dbReference type="InterPro" id="IPR016036">
    <property type="entry name" value="Malonyl_transacylase_ACP-bd"/>
</dbReference>
<dbReference type="InterPro" id="IPR013149">
    <property type="entry name" value="ADH-like_C"/>
</dbReference>
<evidence type="ECO:0000256" key="7">
    <source>
        <dbReference type="PROSITE-ProRule" id="PRU01363"/>
    </source>
</evidence>
<dbReference type="PROSITE" id="PS52004">
    <property type="entry name" value="KS3_2"/>
    <property type="match status" value="1"/>
</dbReference>
<keyword evidence="2" id="KW-0597">Phosphoprotein</keyword>
<dbReference type="PANTHER" id="PTHR43775">
    <property type="entry name" value="FATTY ACID SYNTHASE"/>
    <property type="match status" value="1"/>
</dbReference>
<dbReference type="SUPFAM" id="SSF50129">
    <property type="entry name" value="GroES-like"/>
    <property type="match status" value="1"/>
</dbReference>
<dbReference type="Pfam" id="PF16197">
    <property type="entry name" value="KAsynt_C_assoc"/>
    <property type="match status" value="1"/>
</dbReference>
<evidence type="ECO:0000259" key="9">
    <source>
        <dbReference type="PROSITE" id="PS52004"/>
    </source>
</evidence>
<accession>A0ABP6ZIY8</accession>
<dbReference type="InterPro" id="IPR018201">
    <property type="entry name" value="Ketoacyl_synth_AS"/>
</dbReference>
<dbReference type="InterPro" id="IPR049552">
    <property type="entry name" value="PKS_DH_N"/>
</dbReference>
<keyword evidence="12" id="KW-1185">Reference proteome</keyword>
<dbReference type="InterPro" id="IPR002364">
    <property type="entry name" value="Quin_OxRdtase/zeta-crystal_CS"/>
</dbReference>
<dbReference type="PROSITE" id="PS00606">
    <property type="entry name" value="KS3_1"/>
    <property type="match status" value="1"/>
</dbReference>
<dbReference type="Gene3D" id="3.40.366.10">
    <property type="entry name" value="Malonyl-Coenzyme A Acyl Carrier Protein, domain 2"/>
    <property type="match status" value="1"/>
</dbReference>
<dbReference type="Pfam" id="PF00107">
    <property type="entry name" value="ADH_zinc_N"/>
    <property type="match status" value="1"/>
</dbReference>
<dbReference type="Pfam" id="PF00550">
    <property type="entry name" value="PP-binding"/>
    <property type="match status" value="1"/>
</dbReference>
<dbReference type="Proteomes" id="UP001500630">
    <property type="component" value="Unassembled WGS sequence"/>
</dbReference>
<feature type="active site" description="Proton acceptor; for dehydratase activity" evidence="7">
    <location>
        <position position="909"/>
    </location>
</feature>
<dbReference type="SUPFAM" id="SSF53901">
    <property type="entry name" value="Thiolase-like"/>
    <property type="match status" value="1"/>
</dbReference>
<dbReference type="Gene3D" id="3.40.50.150">
    <property type="entry name" value="Vaccinia Virus protein VP39"/>
    <property type="match status" value="1"/>
</dbReference>
<evidence type="ECO:0000256" key="3">
    <source>
        <dbReference type="ARBA" id="ARBA00022679"/>
    </source>
</evidence>
<dbReference type="Gene3D" id="3.10.129.110">
    <property type="entry name" value="Polyketide synthase dehydratase"/>
    <property type="match status" value="1"/>
</dbReference>
<feature type="domain" description="PKS/mFAS DH" evidence="10">
    <location>
        <begin position="880"/>
        <end position="1161"/>
    </location>
</feature>
<dbReference type="InterPro" id="IPR057326">
    <property type="entry name" value="KR_dom"/>
</dbReference>
<dbReference type="InterPro" id="IPR016039">
    <property type="entry name" value="Thiolase-like"/>
</dbReference>
<keyword evidence="3" id="KW-0808">Transferase</keyword>